<dbReference type="InterPro" id="IPR028250">
    <property type="entry name" value="DsbDN"/>
</dbReference>
<organism evidence="3 4">
    <name type="scientific">Prosthecodimorpha hirschii</name>
    <dbReference type="NCBI Taxonomy" id="665126"/>
    <lineage>
        <taxon>Bacteria</taxon>
        <taxon>Pseudomonadati</taxon>
        <taxon>Pseudomonadota</taxon>
        <taxon>Alphaproteobacteria</taxon>
        <taxon>Hyphomicrobiales</taxon>
        <taxon>Ancalomicrobiaceae</taxon>
        <taxon>Prosthecodimorpha</taxon>
    </lineage>
</organism>
<dbReference type="Proteomes" id="UP000048984">
    <property type="component" value="Unassembled WGS sequence"/>
</dbReference>
<feature type="domain" description="Thiol:disulfide interchange protein DsbD N-terminal" evidence="2">
    <location>
        <begin position="39"/>
        <end position="144"/>
    </location>
</feature>
<evidence type="ECO:0000313" key="4">
    <source>
        <dbReference type="Proteomes" id="UP000048984"/>
    </source>
</evidence>
<dbReference type="Pfam" id="PF11412">
    <property type="entry name" value="DsbD_N"/>
    <property type="match status" value="1"/>
</dbReference>
<feature type="signal peptide" evidence="1">
    <location>
        <begin position="1"/>
        <end position="21"/>
    </location>
</feature>
<feature type="chain" id="PRO_5006132092" description="Thiol:disulfide interchange protein DsbD N-terminal domain-containing protein" evidence="1">
    <location>
        <begin position="22"/>
        <end position="274"/>
    </location>
</feature>
<dbReference type="RefSeq" id="WP_054360422.1">
    <property type="nucleotide sequence ID" value="NZ_LJYW01000001.1"/>
</dbReference>
<dbReference type="EMBL" id="LJYW01000001">
    <property type="protein sequence ID" value="KPL54254.1"/>
    <property type="molecule type" value="Genomic_DNA"/>
</dbReference>
<sequence length="274" mass="28689">MKTAILAGLLSLLFASAPARAGNEAPNGAEIRLLTGPIQGAAAQMGLEIALLPGWKTYWRSPGDAGIPPTIETGGSQNIAGVEIAFPAPERFGEGLGQSVGYTAPVVLPLAVRLADPGRPARLVAKVMIGVCRDICLPVEVEVEARIDPKARPAPGQVAAIEEALRQVPVRVEGTAPLAVASVAREAAPKTGNGPETLVVTVVSDRPEEQQDLFAEGPEGWALPLPVRLDREGGRTRWRVALEGLPPGASPKGAALRFTVVTPDRAVEQAWRLD</sequence>
<accession>A0A0P6W4T9</accession>
<dbReference type="STRING" id="665126.ABB55_20230"/>
<name>A0A0P6W4T9_9HYPH</name>
<keyword evidence="1" id="KW-0732">Signal</keyword>
<protein>
    <recommendedName>
        <fullName evidence="2">Thiol:disulfide interchange protein DsbD N-terminal domain-containing protein</fullName>
    </recommendedName>
</protein>
<proteinExistence type="predicted"/>
<reference evidence="3 4" key="2">
    <citation type="submission" date="2015-10" db="EMBL/GenBank/DDBJ databases">
        <title>Draft Genome Sequence of Prosthecomicrobium hirschii ATCC 27832.</title>
        <authorList>
            <person name="Daniel J."/>
            <person name="Givan S.A."/>
            <person name="Brun Y.V."/>
            <person name="Brown P.J."/>
        </authorList>
    </citation>
    <scope>NUCLEOTIDE SEQUENCE [LARGE SCALE GENOMIC DNA]</scope>
    <source>
        <strain evidence="3 4">16</strain>
    </source>
</reference>
<evidence type="ECO:0000259" key="2">
    <source>
        <dbReference type="Pfam" id="PF11412"/>
    </source>
</evidence>
<keyword evidence="4" id="KW-1185">Reference proteome</keyword>
<comment type="caution">
    <text evidence="3">The sequence shown here is derived from an EMBL/GenBank/DDBJ whole genome shotgun (WGS) entry which is preliminary data.</text>
</comment>
<dbReference type="AlphaFoldDB" id="A0A0P6W4T9"/>
<evidence type="ECO:0000313" key="3">
    <source>
        <dbReference type="EMBL" id="KPL54254.1"/>
    </source>
</evidence>
<evidence type="ECO:0000256" key="1">
    <source>
        <dbReference type="SAM" id="SignalP"/>
    </source>
</evidence>
<gene>
    <name evidence="3" type="ORF">ABB55_20230</name>
</gene>
<reference evidence="3 4" key="1">
    <citation type="submission" date="2015-09" db="EMBL/GenBank/DDBJ databases">
        <authorList>
            <person name="Jackson K.R."/>
            <person name="Lunt B.L."/>
            <person name="Fisher J.N.B."/>
            <person name="Gardner A.V."/>
            <person name="Bailey M.E."/>
            <person name="Deus L.M."/>
            <person name="Earl A.S."/>
            <person name="Gibby P.D."/>
            <person name="Hartmann K.A."/>
            <person name="Liu J.E."/>
            <person name="Manci A.M."/>
            <person name="Nielsen D.A."/>
            <person name="Solomon M.B."/>
            <person name="Breakwell D.P."/>
            <person name="Burnett S.H."/>
            <person name="Grose J.H."/>
        </authorList>
    </citation>
    <scope>NUCLEOTIDE SEQUENCE [LARGE SCALE GENOMIC DNA]</scope>
    <source>
        <strain evidence="3 4">16</strain>
    </source>
</reference>